<dbReference type="EC" id="6.1.1.4" evidence="2"/>
<dbReference type="GO" id="GO:0032543">
    <property type="term" value="P:mitochondrial translation"/>
    <property type="evidence" value="ECO:0007669"/>
    <property type="project" value="TreeGrafter"/>
</dbReference>
<evidence type="ECO:0000256" key="1">
    <source>
        <dbReference type="ARBA" id="ARBA00005594"/>
    </source>
</evidence>
<dbReference type="GO" id="GO:0005524">
    <property type="term" value="F:ATP binding"/>
    <property type="evidence" value="ECO:0007669"/>
    <property type="project" value="UniProtKB-KW"/>
</dbReference>
<dbReference type="GO" id="GO:0004823">
    <property type="term" value="F:leucine-tRNA ligase activity"/>
    <property type="evidence" value="ECO:0007669"/>
    <property type="project" value="UniProtKB-EC"/>
</dbReference>
<feature type="domain" description="Methionyl/Valyl/Leucyl/Isoleucyl-tRNA synthetase anticodon-binding" evidence="9">
    <location>
        <begin position="1"/>
        <end position="74"/>
    </location>
</feature>
<keyword evidence="5" id="KW-0067">ATP-binding</keyword>
<reference evidence="10" key="2">
    <citation type="submission" date="2017-11" db="EMBL/GenBank/DDBJ databases">
        <title>Coralsnake Venomics: Analyses of Venom Gland Transcriptomes and Proteomes of Six Brazilian Taxa.</title>
        <authorList>
            <person name="Aird S.D."/>
            <person name="Jorge da Silva N."/>
            <person name="Qiu L."/>
            <person name="Villar-Briones A."/>
            <person name="Aparecida-Saddi V."/>
            <person name="Campos-Telles M.P."/>
            <person name="Grau M."/>
            <person name="Mikheyev A.S."/>
        </authorList>
    </citation>
    <scope>NUCLEOTIDE SEQUENCE</scope>
    <source>
        <tissue evidence="10">Venom_gland</tissue>
    </source>
</reference>
<keyword evidence="6" id="KW-0648">Protein biosynthesis</keyword>
<evidence type="ECO:0000256" key="7">
    <source>
        <dbReference type="ARBA" id="ARBA00023146"/>
    </source>
</evidence>
<evidence type="ECO:0000256" key="4">
    <source>
        <dbReference type="ARBA" id="ARBA00022741"/>
    </source>
</evidence>
<dbReference type="Gene3D" id="1.10.730.10">
    <property type="entry name" value="Isoleucyl-tRNA Synthetase, Domain 1"/>
    <property type="match status" value="1"/>
</dbReference>
<evidence type="ECO:0000256" key="8">
    <source>
        <dbReference type="ARBA" id="ARBA00047469"/>
    </source>
</evidence>
<dbReference type="SUPFAM" id="SSF47323">
    <property type="entry name" value="Anticodon-binding domain of a subclass of class I aminoacyl-tRNA synthetases"/>
    <property type="match status" value="1"/>
</dbReference>
<comment type="catalytic activity">
    <reaction evidence="8">
        <text>tRNA(Leu) + L-leucine + ATP = L-leucyl-tRNA(Leu) + AMP + diphosphate</text>
        <dbReference type="Rhea" id="RHEA:11688"/>
        <dbReference type="Rhea" id="RHEA-COMP:9613"/>
        <dbReference type="Rhea" id="RHEA-COMP:9622"/>
        <dbReference type="ChEBI" id="CHEBI:30616"/>
        <dbReference type="ChEBI" id="CHEBI:33019"/>
        <dbReference type="ChEBI" id="CHEBI:57427"/>
        <dbReference type="ChEBI" id="CHEBI:78442"/>
        <dbReference type="ChEBI" id="CHEBI:78494"/>
        <dbReference type="ChEBI" id="CHEBI:456215"/>
        <dbReference type="EC" id="6.1.1.4"/>
    </reaction>
</comment>
<evidence type="ECO:0000259" key="9">
    <source>
        <dbReference type="Pfam" id="PF08264"/>
    </source>
</evidence>
<dbReference type="InterPro" id="IPR013155">
    <property type="entry name" value="M/V/L/I-tRNA-synth_anticd-bd"/>
</dbReference>
<dbReference type="PANTHER" id="PTHR43740">
    <property type="entry name" value="LEUCYL-TRNA SYNTHETASE"/>
    <property type="match status" value="1"/>
</dbReference>
<proteinExistence type="inferred from homology"/>
<dbReference type="Pfam" id="PF08264">
    <property type="entry name" value="Anticodon_1"/>
    <property type="match status" value="1"/>
</dbReference>
<evidence type="ECO:0000256" key="6">
    <source>
        <dbReference type="ARBA" id="ARBA00022917"/>
    </source>
</evidence>
<keyword evidence="7" id="KW-0030">Aminoacyl-tRNA synthetase</keyword>
<keyword evidence="3" id="KW-0436">Ligase</keyword>
<dbReference type="PANTHER" id="PTHR43740:SF2">
    <property type="entry name" value="LEUCINE--TRNA LIGASE, MITOCHONDRIAL"/>
    <property type="match status" value="1"/>
</dbReference>
<name>A0A2D4F1E6_MICCO</name>
<dbReference type="InterPro" id="IPR009080">
    <property type="entry name" value="tRNAsynth_Ia_anticodon-bd"/>
</dbReference>
<dbReference type="AlphaFoldDB" id="A0A2D4F1E6"/>
<accession>A0A2D4F1E6</accession>
<dbReference type="GO" id="GO:0006429">
    <property type="term" value="P:leucyl-tRNA aminoacylation"/>
    <property type="evidence" value="ECO:0007669"/>
    <property type="project" value="InterPro"/>
</dbReference>
<evidence type="ECO:0000256" key="2">
    <source>
        <dbReference type="ARBA" id="ARBA00013164"/>
    </source>
</evidence>
<organism evidence="10">
    <name type="scientific">Micrurus corallinus</name>
    <name type="common">Brazilian coral snake</name>
    <dbReference type="NCBI Taxonomy" id="54390"/>
    <lineage>
        <taxon>Eukaryota</taxon>
        <taxon>Metazoa</taxon>
        <taxon>Chordata</taxon>
        <taxon>Craniata</taxon>
        <taxon>Vertebrata</taxon>
        <taxon>Euteleostomi</taxon>
        <taxon>Lepidosauria</taxon>
        <taxon>Squamata</taxon>
        <taxon>Bifurcata</taxon>
        <taxon>Unidentata</taxon>
        <taxon>Episquamata</taxon>
        <taxon>Toxicofera</taxon>
        <taxon>Serpentes</taxon>
        <taxon>Colubroidea</taxon>
        <taxon>Elapidae</taxon>
        <taxon>Elapinae</taxon>
        <taxon>Micrurus</taxon>
    </lineage>
</organism>
<evidence type="ECO:0000256" key="3">
    <source>
        <dbReference type="ARBA" id="ARBA00022598"/>
    </source>
</evidence>
<reference evidence="10" key="1">
    <citation type="submission" date="2017-07" db="EMBL/GenBank/DDBJ databases">
        <authorList>
            <person name="Mikheyev A."/>
            <person name="Grau M."/>
        </authorList>
    </citation>
    <scope>NUCLEOTIDE SEQUENCE</scope>
    <source>
        <tissue evidence="10">Venom_gland</tissue>
    </source>
</reference>
<evidence type="ECO:0000313" key="10">
    <source>
        <dbReference type="EMBL" id="LAA41309.1"/>
    </source>
</evidence>
<sequence>MLAPLAPHLTSEIWKGLSHVPDKLCTHHHWDMDVLQQPWPTVDPEYFQLPDIVEVSVLINNKLCGKVKVPQQVSRDAEIVRELVVQSELGSEYLQGRTITKFFLSPRTALINFLIQD</sequence>
<dbReference type="EMBL" id="IACJ01040874">
    <property type="protein sequence ID" value="LAA41309.1"/>
    <property type="molecule type" value="Transcribed_RNA"/>
</dbReference>
<keyword evidence="4" id="KW-0547">Nucleotide-binding</keyword>
<protein>
    <recommendedName>
        <fullName evidence="2">leucine--tRNA ligase</fullName>
        <ecNumber evidence="2">6.1.1.4</ecNumber>
    </recommendedName>
</protein>
<dbReference type="GO" id="GO:0005739">
    <property type="term" value="C:mitochondrion"/>
    <property type="evidence" value="ECO:0007669"/>
    <property type="project" value="TreeGrafter"/>
</dbReference>
<evidence type="ECO:0000256" key="5">
    <source>
        <dbReference type="ARBA" id="ARBA00022840"/>
    </source>
</evidence>
<dbReference type="InterPro" id="IPR002302">
    <property type="entry name" value="Leu-tRNA-ligase"/>
</dbReference>
<comment type="similarity">
    <text evidence="1">Belongs to the class-I aminoacyl-tRNA synthetase family.</text>
</comment>